<gene>
    <name evidence="1" type="ORF">GCM10010420_39840</name>
</gene>
<evidence type="ECO:0000313" key="2">
    <source>
        <dbReference type="Proteomes" id="UP001500058"/>
    </source>
</evidence>
<sequence>MNLGDGEPDEPDDRECARRWLVAQGAWQDADGVWSDPDVLGRRPDQRVFAQAWAGIAMETPELGDAGAIRVVLGLMDLFGEPSLTGEFAVFVDAYDETRERLWEAYRPRLEAVGEPVGVVDSLRYWFLDGFHAGDAFHGVLGRDVPGLVERLRPGAPGRDPLLRRARRVLAVSGPVPWEAKRAAYEAAAAVPDLRDVLESDPAAAGPRRRPV</sequence>
<dbReference type="RefSeq" id="WP_344632433.1">
    <property type="nucleotide sequence ID" value="NZ_BAAATJ010000020.1"/>
</dbReference>
<name>A0ABP5VNI6_9ACTN</name>
<reference evidence="2" key="1">
    <citation type="journal article" date="2019" name="Int. J. Syst. Evol. Microbiol.">
        <title>The Global Catalogue of Microorganisms (GCM) 10K type strain sequencing project: providing services to taxonomists for standard genome sequencing and annotation.</title>
        <authorList>
            <consortium name="The Broad Institute Genomics Platform"/>
            <consortium name="The Broad Institute Genome Sequencing Center for Infectious Disease"/>
            <person name="Wu L."/>
            <person name="Ma J."/>
        </authorList>
    </citation>
    <scope>NUCLEOTIDE SEQUENCE [LARGE SCALE GENOMIC DNA]</scope>
    <source>
        <strain evidence="2">JCM 6921</strain>
    </source>
</reference>
<keyword evidence="2" id="KW-1185">Reference proteome</keyword>
<protein>
    <submittedName>
        <fullName evidence="1">Uncharacterized protein</fullName>
    </submittedName>
</protein>
<accession>A0ABP5VNI6</accession>
<organism evidence="1 2">
    <name type="scientific">Streptomyces glaucosporus</name>
    <dbReference type="NCBI Taxonomy" id="284044"/>
    <lineage>
        <taxon>Bacteria</taxon>
        <taxon>Bacillati</taxon>
        <taxon>Actinomycetota</taxon>
        <taxon>Actinomycetes</taxon>
        <taxon>Kitasatosporales</taxon>
        <taxon>Streptomycetaceae</taxon>
        <taxon>Streptomyces</taxon>
    </lineage>
</organism>
<evidence type="ECO:0000313" key="1">
    <source>
        <dbReference type="EMBL" id="GAA2407774.1"/>
    </source>
</evidence>
<proteinExistence type="predicted"/>
<dbReference type="EMBL" id="BAAATJ010000020">
    <property type="protein sequence ID" value="GAA2407774.1"/>
    <property type="molecule type" value="Genomic_DNA"/>
</dbReference>
<dbReference type="Proteomes" id="UP001500058">
    <property type="component" value="Unassembled WGS sequence"/>
</dbReference>
<comment type="caution">
    <text evidence="1">The sequence shown here is derived from an EMBL/GenBank/DDBJ whole genome shotgun (WGS) entry which is preliminary data.</text>
</comment>